<keyword evidence="2" id="KW-1185">Reference proteome</keyword>
<protein>
    <submittedName>
        <fullName evidence="1">Uncharacterized protein</fullName>
    </submittedName>
</protein>
<dbReference type="AlphaFoldDB" id="A0AA39QQ13"/>
<comment type="caution">
    <text evidence="1">The sequence shown here is derived from an EMBL/GenBank/DDBJ whole genome shotgun (WGS) entry which is preliminary data.</text>
</comment>
<evidence type="ECO:0000313" key="2">
    <source>
        <dbReference type="Proteomes" id="UP001166286"/>
    </source>
</evidence>
<reference evidence="1" key="1">
    <citation type="submission" date="2023-03" db="EMBL/GenBank/DDBJ databases">
        <title>Complete genome of Cladonia borealis.</title>
        <authorList>
            <person name="Park H."/>
        </authorList>
    </citation>
    <scope>NUCLEOTIDE SEQUENCE</scope>
    <source>
        <strain evidence="1">ANT050790</strain>
    </source>
</reference>
<evidence type="ECO:0000313" key="1">
    <source>
        <dbReference type="EMBL" id="KAK0507018.1"/>
    </source>
</evidence>
<name>A0AA39QQ13_9LECA</name>
<accession>A0AA39QQ13</accession>
<dbReference type="Proteomes" id="UP001166286">
    <property type="component" value="Unassembled WGS sequence"/>
</dbReference>
<proteinExistence type="predicted"/>
<organism evidence="1 2">
    <name type="scientific">Cladonia borealis</name>
    <dbReference type="NCBI Taxonomy" id="184061"/>
    <lineage>
        <taxon>Eukaryota</taxon>
        <taxon>Fungi</taxon>
        <taxon>Dikarya</taxon>
        <taxon>Ascomycota</taxon>
        <taxon>Pezizomycotina</taxon>
        <taxon>Lecanoromycetes</taxon>
        <taxon>OSLEUM clade</taxon>
        <taxon>Lecanoromycetidae</taxon>
        <taxon>Lecanorales</taxon>
        <taxon>Lecanorineae</taxon>
        <taxon>Cladoniaceae</taxon>
        <taxon>Cladonia</taxon>
    </lineage>
</organism>
<sequence length="98" mass="11190">MASHPSWLEMHAKCRFERGLPFQPTVSALRGLKAHHFPRLDIQSKMGSASKDLARPFVGIRYLLVSEPWPPKRIFADFARDVTEQLQPLLHGINENIS</sequence>
<dbReference type="EMBL" id="JAFEKC020000025">
    <property type="protein sequence ID" value="KAK0507018.1"/>
    <property type="molecule type" value="Genomic_DNA"/>
</dbReference>
<gene>
    <name evidence="1" type="ORF">JMJ35_010476</name>
</gene>